<name>A0A6M3JMT5_9ZZZZ</name>
<dbReference type="InterPro" id="IPR001387">
    <property type="entry name" value="Cro/C1-type_HTH"/>
</dbReference>
<dbReference type="AlphaFoldDB" id="A0A6M3JMT5"/>
<dbReference type="PROSITE" id="PS50943">
    <property type="entry name" value="HTH_CROC1"/>
    <property type="match status" value="1"/>
</dbReference>
<gene>
    <name evidence="2" type="ORF">MM415A03677_0004</name>
</gene>
<evidence type="ECO:0000259" key="1">
    <source>
        <dbReference type="PROSITE" id="PS50943"/>
    </source>
</evidence>
<proteinExistence type="predicted"/>
<reference evidence="2" key="1">
    <citation type="submission" date="2020-03" db="EMBL/GenBank/DDBJ databases">
        <title>The deep terrestrial virosphere.</title>
        <authorList>
            <person name="Holmfeldt K."/>
            <person name="Nilsson E."/>
            <person name="Simone D."/>
            <person name="Lopez-Fernandez M."/>
            <person name="Wu X."/>
            <person name="de Brujin I."/>
            <person name="Lundin D."/>
            <person name="Andersson A."/>
            <person name="Bertilsson S."/>
            <person name="Dopson M."/>
        </authorList>
    </citation>
    <scope>NUCLEOTIDE SEQUENCE</scope>
    <source>
        <strain evidence="2">MM415A03677</strain>
    </source>
</reference>
<organism evidence="2">
    <name type="scientific">viral metagenome</name>
    <dbReference type="NCBI Taxonomy" id="1070528"/>
    <lineage>
        <taxon>unclassified sequences</taxon>
        <taxon>metagenomes</taxon>
        <taxon>organismal metagenomes</taxon>
    </lineage>
</organism>
<protein>
    <submittedName>
        <fullName evidence="2">Putative DNA binding, helix-turn-helix domain containing protein</fullName>
    </submittedName>
</protein>
<dbReference type="CDD" id="cd00093">
    <property type="entry name" value="HTH_XRE"/>
    <property type="match status" value="1"/>
</dbReference>
<dbReference type="SUPFAM" id="SSF47413">
    <property type="entry name" value="lambda repressor-like DNA-binding domains"/>
    <property type="match status" value="1"/>
</dbReference>
<feature type="domain" description="HTH cro/C1-type" evidence="1">
    <location>
        <begin position="6"/>
        <end position="28"/>
    </location>
</feature>
<dbReference type="GO" id="GO:0003677">
    <property type="term" value="F:DNA binding"/>
    <property type="evidence" value="ECO:0007669"/>
    <property type="project" value="InterPro"/>
</dbReference>
<evidence type="ECO:0000313" key="2">
    <source>
        <dbReference type="EMBL" id="QJA70548.1"/>
    </source>
</evidence>
<accession>A0A6M3JMT5</accession>
<dbReference type="EMBL" id="MT141802">
    <property type="protein sequence ID" value="QJA70548.1"/>
    <property type="molecule type" value="Genomic_DNA"/>
</dbReference>
<dbReference type="Pfam" id="PF01381">
    <property type="entry name" value="HTH_3"/>
    <property type="match status" value="1"/>
</dbReference>
<dbReference type="InterPro" id="IPR010982">
    <property type="entry name" value="Lambda_DNA-bd_dom_sf"/>
</dbReference>
<sequence>MTASEFRSIRKGLGLTQAQLATKLGYSRRPTITEKESGRAPITKQDEIILNLLK</sequence>
<dbReference type="Gene3D" id="1.10.260.40">
    <property type="entry name" value="lambda repressor-like DNA-binding domains"/>
    <property type="match status" value="1"/>
</dbReference>